<organism evidence="3 4">
    <name type="scientific">Lihuaxuella thermophila</name>
    <dbReference type="NCBI Taxonomy" id="1173111"/>
    <lineage>
        <taxon>Bacteria</taxon>
        <taxon>Bacillati</taxon>
        <taxon>Bacillota</taxon>
        <taxon>Bacilli</taxon>
        <taxon>Bacillales</taxon>
        <taxon>Thermoactinomycetaceae</taxon>
        <taxon>Lihuaxuella</taxon>
    </lineage>
</organism>
<dbReference type="RefSeq" id="WP_089965936.1">
    <property type="nucleotide sequence ID" value="NZ_FOCQ01000003.1"/>
</dbReference>
<sequence length="344" mass="38647">MTYRLSELNAKGIPSLLKNIENHEQWKEKRDGILRTWLRYLGGLPDPVPVQYRILSETPEADHTRQHIVYNTVDGDEVTAYLLIPAALDQKASAGFPAVLALHPTVAEGKADVATPQGRENRRYGLELVTRGYVVLAPDSITAGERIYEGHDPFFTAPFYEKHPDWTAVGKMLADHRQGIDLLCRLPFVDPGKIGAIGHSKGGYNAFFLAGIDRRIRAIVSSCGFCTFAGDPDPHRWGKRDWYSHIPRLSDDLNEGTVPFEWHEIAALAAPVPFFNWTGQLDDIFPHWQPASEALLDLTRLYHQLGAGDRFVSLIGNSGHDFPSPIRQMAYDFLDKWLKHTPVS</sequence>
<gene>
    <name evidence="3" type="ORF">SAMN05444955_103287</name>
</gene>
<dbReference type="PANTHER" id="PTHR22946:SF9">
    <property type="entry name" value="POLYKETIDE TRANSFERASE AF380"/>
    <property type="match status" value="1"/>
</dbReference>
<dbReference type="InterPro" id="IPR001375">
    <property type="entry name" value="Peptidase_S9_cat"/>
</dbReference>
<evidence type="ECO:0000313" key="4">
    <source>
        <dbReference type="Proteomes" id="UP000199695"/>
    </source>
</evidence>
<dbReference type="InterPro" id="IPR029058">
    <property type="entry name" value="AB_hydrolase_fold"/>
</dbReference>
<dbReference type="GO" id="GO:0008236">
    <property type="term" value="F:serine-type peptidase activity"/>
    <property type="evidence" value="ECO:0007669"/>
    <property type="project" value="InterPro"/>
</dbReference>
<dbReference type="InterPro" id="IPR050261">
    <property type="entry name" value="FrsA_esterase"/>
</dbReference>
<evidence type="ECO:0000259" key="2">
    <source>
        <dbReference type="Pfam" id="PF00326"/>
    </source>
</evidence>
<dbReference type="SUPFAM" id="SSF53474">
    <property type="entry name" value="alpha/beta-Hydrolases"/>
    <property type="match status" value="1"/>
</dbReference>
<dbReference type="PANTHER" id="PTHR22946">
    <property type="entry name" value="DIENELACTONE HYDROLASE DOMAIN-CONTAINING PROTEIN-RELATED"/>
    <property type="match status" value="1"/>
</dbReference>
<keyword evidence="4" id="KW-1185">Reference proteome</keyword>
<reference evidence="3 4" key="1">
    <citation type="submission" date="2016-10" db="EMBL/GenBank/DDBJ databases">
        <authorList>
            <person name="de Groot N.N."/>
        </authorList>
    </citation>
    <scope>NUCLEOTIDE SEQUENCE [LARGE SCALE GENOMIC DNA]</scope>
    <source>
        <strain evidence="3 4">DSM 46701</strain>
    </source>
</reference>
<evidence type="ECO:0000256" key="1">
    <source>
        <dbReference type="ARBA" id="ARBA00022801"/>
    </source>
</evidence>
<dbReference type="Proteomes" id="UP000199695">
    <property type="component" value="Unassembled WGS sequence"/>
</dbReference>
<name>A0A1H8CGB7_9BACL</name>
<dbReference type="Gene3D" id="3.40.50.1820">
    <property type="entry name" value="alpha/beta hydrolase"/>
    <property type="match status" value="1"/>
</dbReference>
<dbReference type="Pfam" id="PF00326">
    <property type="entry name" value="Peptidase_S9"/>
    <property type="match status" value="1"/>
</dbReference>
<dbReference type="GO" id="GO:0052689">
    <property type="term" value="F:carboxylic ester hydrolase activity"/>
    <property type="evidence" value="ECO:0007669"/>
    <property type="project" value="UniProtKB-ARBA"/>
</dbReference>
<proteinExistence type="predicted"/>
<protein>
    <submittedName>
        <fullName evidence="3">Prolyl oligopeptidase family protein</fullName>
    </submittedName>
</protein>
<dbReference type="STRING" id="1173111.SAMN05444955_103287"/>
<dbReference type="EMBL" id="FOCQ01000003">
    <property type="protein sequence ID" value="SEM94133.1"/>
    <property type="molecule type" value="Genomic_DNA"/>
</dbReference>
<feature type="domain" description="Peptidase S9 prolyl oligopeptidase catalytic" evidence="2">
    <location>
        <begin position="173"/>
        <end position="292"/>
    </location>
</feature>
<evidence type="ECO:0000313" key="3">
    <source>
        <dbReference type="EMBL" id="SEM94133.1"/>
    </source>
</evidence>
<dbReference type="OrthoDB" id="3668964at2"/>
<accession>A0A1H8CGB7</accession>
<dbReference type="AlphaFoldDB" id="A0A1H8CGB7"/>
<dbReference type="GO" id="GO:0006508">
    <property type="term" value="P:proteolysis"/>
    <property type="evidence" value="ECO:0007669"/>
    <property type="project" value="InterPro"/>
</dbReference>
<keyword evidence="1" id="KW-0378">Hydrolase</keyword>